<accession>A0A7C9ISR7</accession>
<reference evidence="2 3" key="1">
    <citation type="submission" date="2020-01" db="EMBL/GenBank/DDBJ databases">
        <title>Genome sequence of Desulfovibrio aerotolerans DSM 16695(T).</title>
        <authorList>
            <person name="Karnachuk O."/>
            <person name="Avakyan M."/>
            <person name="Mardanov A."/>
            <person name="Kadnikov V."/>
            <person name="Ravin N."/>
        </authorList>
    </citation>
    <scope>NUCLEOTIDE SEQUENCE [LARGE SCALE GENOMIC DNA]</scope>
    <source>
        <strain evidence="2 3">DSM 16695</strain>
    </source>
</reference>
<evidence type="ECO:0000313" key="2">
    <source>
        <dbReference type="EMBL" id="MYL83567.1"/>
    </source>
</evidence>
<dbReference type="OrthoDB" id="5458565at2"/>
<organism evidence="2 3">
    <name type="scientific">Solidesulfovibrio aerotolerans</name>
    <dbReference type="NCBI Taxonomy" id="295255"/>
    <lineage>
        <taxon>Bacteria</taxon>
        <taxon>Pseudomonadati</taxon>
        <taxon>Thermodesulfobacteriota</taxon>
        <taxon>Desulfovibrionia</taxon>
        <taxon>Desulfovibrionales</taxon>
        <taxon>Desulfovibrionaceae</taxon>
        <taxon>Solidesulfovibrio</taxon>
    </lineage>
</organism>
<dbReference type="RefSeq" id="WP_160960930.1">
    <property type="nucleotide sequence ID" value="NZ_WVUD01000016.1"/>
</dbReference>
<feature type="region of interest" description="Disordered" evidence="1">
    <location>
        <begin position="1"/>
        <end position="22"/>
    </location>
</feature>
<sequence>MNGPAAFPTQTTTSRLPTGRTTRLAYLNEREVTGVGSRFWDLTLHKTATGGYILESVIGPGNRPSRPMAATLAFADAAQLLTFLGAPDALSPLAEGLLERAAGLDPDLGPRRAP</sequence>
<evidence type="ECO:0000256" key="1">
    <source>
        <dbReference type="SAM" id="MobiDB-lite"/>
    </source>
</evidence>
<keyword evidence="3" id="KW-1185">Reference proteome</keyword>
<protein>
    <submittedName>
        <fullName evidence="2">Uncharacterized protein</fullName>
    </submittedName>
</protein>
<dbReference type="Proteomes" id="UP000482487">
    <property type="component" value="Unassembled WGS sequence"/>
</dbReference>
<proteinExistence type="predicted"/>
<dbReference type="AlphaFoldDB" id="A0A7C9ISR7"/>
<comment type="caution">
    <text evidence="2">The sequence shown here is derived from an EMBL/GenBank/DDBJ whole genome shotgun (WGS) entry which is preliminary data.</text>
</comment>
<evidence type="ECO:0000313" key="3">
    <source>
        <dbReference type="Proteomes" id="UP000482487"/>
    </source>
</evidence>
<dbReference type="EMBL" id="WVUD01000016">
    <property type="protein sequence ID" value="MYL83567.1"/>
    <property type="molecule type" value="Genomic_DNA"/>
</dbReference>
<gene>
    <name evidence="2" type="ORF">GTA51_10570</name>
</gene>
<name>A0A7C9ISR7_9BACT</name>
<feature type="compositionally biased region" description="Low complexity" evidence="1">
    <location>
        <begin position="9"/>
        <end position="22"/>
    </location>
</feature>